<dbReference type="EMBL" id="FQVL01000001">
    <property type="protein sequence ID" value="SHE48465.1"/>
    <property type="molecule type" value="Genomic_DNA"/>
</dbReference>
<protein>
    <submittedName>
        <fullName evidence="1">Uncharacterized protein</fullName>
    </submittedName>
</protein>
<sequence>MSDPVAELVFHLERMNYKEDEKQQFTNLWFQRMPEQYTRNAEQDIESYTMYEMVKSAIIDTVRIQQSFEQGLVTEAELDKQIQAFTVKFNRARAYWRKKPLLWTEVKQHFVEYNRSKEKTEKPLFLIKNEASNRLPIQQGSKSFKMFKYPSIQNASLSVDRYLKQFYGVHYL</sequence>
<dbReference type="STRING" id="112248.SAMN05444392_101665"/>
<keyword evidence="2" id="KW-1185">Reference proteome</keyword>
<dbReference type="AlphaFoldDB" id="A0A1M4TVI4"/>
<dbReference type="Proteomes" id="UP000184476">
    <property type="component" value="Unassembled WGS sequence"/>
</dbReference>
<evidence type="ECO:0000313" key="2">
    <source>
        <dbReference type="Proteomes" id="UP000184476"/>
    </source>
</evidence>
<gene>
    <name evidence="1" type="ORF">SAMN05444392_101665</name>
</gene>
<reference evidence="1 2" key="1">
    <citation type="submission" date="2016-11" db="EMBL/GenBank/DDBJ databases">
        <authorList>
            <person name="Jaros S."/>
            <person name="Januszkiewicz K."/>
            <person name="Wedrychowicz H."/>
        </authorList>
    </citation>
    <scope>NUCLEOTIDE SEQUENCE [LARGE SCALE GENOMIC DNA]</scope>
    <source>
        <strain evidence="1 2">DSM 44666</strain>
    </source>
</reference>
<organism evidence="1 2">
    <name type="scientific">Seinonella peptonophila</name>
    <dbReference type="NCBI Taxonomy" id="112248"/>
    <lineage>
        <taxon>Bacteria</taxon>
        <taxon>Bacillati</taxon>
        <taxon>Bacillota</taxon>
        <taxon>Bacilli</taxon>
        <taxon>Bacillales</taxon>
        <taxon>Thermoactinomycetaceae</taxon>
        <taxon>Seinonella</taxon>
    </lineage>
</organism>
<proteinExistence type="predicted"/>
<name>A0A1M4TVI4_9BACL</name>
<accession>A0A1M4TVI4</accession>
<evidence type="ECO:0000313" key="1">
    <source>
        <dbReference type="EMBL" id="SHE48465.1"/>
    </source>
</evidence>